<evidence type="ECO:0000313" key="2">
    <source>
        <dbReference type="EMBL" id="SDP56648.1"/>
    </source>
</evidence>
<dbReference type="Proteomes" id="UP000198795">
    <property type="component" value="Unassembled WGS sequence"/>
</dbReference>
<protein>
    <submittedName>
        <fullName evidence="2">Uncharacterized protein</fullName>
    </submittedName>
</protein>
<evidence type="ECO:0000313" key="3">
    <source>
        <dbReference type="Proteomes" id="UP000198795"/>
    </source>
</evidence>
<keyword evidence="3" id="KW-1185">Reference proteome</keyword>
<feature type="region of interest" description="Disordered" evidence="1">
    <location>
        <begin position="60"/>
        <end position="103"/>
    </location>
</feature>
<organism evidence="2 3">
    <name type="scientific">Filomicrobium insigne</name>
    <dbReference type="NCBI Taxonomy" id="418854"/>
    <lineage>
        <taxon>Bacteria</taxon>
        <taxon>Pseudomonadati</taxon>
        <taxon>Pseudomonadota</taxon>
        <taxon>Alphaproteobacteria</taxon>
        <taxon>Hyphomicrobiales</taxon>
        <taxon>Hyphomicrobiaceae</taxon>
        <taxon>Filomicrobium</taxon>
    </lineage>
</organism>
<proteinExistence type="predicted"/>
<comment type="caution">
    <text evidence="2">The sequence shown here is derived from an EMBL/GenBank/DDBJ whole genome shotgun (WGS) entry which is preliminary data.</text>
</comment>
<reference evidence="2 3" key="1">
    <citation type="submission" date="2016-10" db="EMBL/GenBank/DDBJ databases">
        <authorList>
            <person name="Varghese N."/>
            <person name="Submissions S."/>
        </authorList>
    </citation>
    <scope>NUCLEOTIDE SEQUENCE [LARGE SCALE GENOMIC DNA]</scope>
    <source>
        <strain evidence="2 3">CGMCC 1.6497</strain>
    </source>
</reference>
<sequence>MSNDNDTKRPSHIAYQVREGEENKSYFNRIGSVWPHKDGEGYNIQLDAVPVDGRITIRSVQDRIQEAKDTPRGGDRRDERRSETNRSGREDRQPRDNAPRYER</sequence>
<evidence type="ECO:0000256" key="1">
    <source>
        <dbReference type="SAM" id="MobiDB-lite"/>
    </source>
</evidence>
<dbReference type="EMBL" id="FNJC01000005">
    <property type="protein sequence ID" value="SDP56648.1"/>
    <property type="molecule type" value="Genomic_DNA"/>
</dbReference>
<accession>A0A1H0TSN0</accession>
<name>A0A1H0TSN0_9HYPH</name>
<dbReference type="RefSeq" id="WP_090230406.1">
    <property type="nucleotide sequence ID" value="NZ_FNJC01000005.1"/>
</dbReference>
<gene>
    <name evidence="2" type="ORF">SAMN04488061_3341</name>
</gene>